<accession>A0A385EDX4</accession>
<evidence type="ECO:0008006" key="4">
    <source>
        <dbReference type="Google" id="ProtNLM"/>
    </source>
</evidence>
<dbReference type="InterPro" id="IPR029055">
    <property type="entry name" value="Ntn_hydrolases_N"/>
</dbReference>
<keyword evidence="3" id="KW-1185">Reference proteome</keyword>
<organism evidence="2 3">
    <name type="scientific">Caulobacter phage CcrSC</name>
    <dbReference type="NCBI Taxonomy" id="2283272"/>
    <lineage>
        <taxon>Viruses</taxon>
        <taxon>Duplodnaviria</taxon>
        <taxon>Heunggongvirae</taxon>
        <taxon>Uroviricota</taxon>
        <taxon>Caudoviricetes</taxon>
        <taxon>Jeanschmidtviridae</taxon>
        <taxon>Bertelyvirus</taxon>
        <taxon>Bertelyvirus SC</taxon>
    </lineage>
</organism>
<name>A0A385EDX4_9CAUD</name>
<dbReference type="EMBL" id="MH588547">
    <property type="protein sequence ID" value="AXQ69584.1"/>
    <property type="molecule type" value="Genomic_DNA"/>
</dbReference>
<reference evidence="3" key="1">
    <citation type="submission" date="2018-07" db="EMBL/GenBank/DDBJ databases">
        <title>Giant CbK-like Caulobacter bacteriophages have genetically divergent genomes.</title>
        <authorList>
            <person name="Wilson K.M."/>
            <person name="Ely B."/>
        </authorList>
    </citation>
    <scope>NUCLEOTIDE SEQUENCE [LARGE SCALE GENOMIC DNA]</scope>
</reference>
<proteinExistence type="predicted"/>
<evidence type="ECO:0000313" key="3">
    <source>
        <dbReference type="Proteomes" id="UP000259683"/>
    </source>
</evidence>
<protein>
    <recommendedName>
        <fullName evidence="4">Proteasome subunit beta</fullName>
    </recommendedName>
</protein>
<dbReference type="SUPFAM" id="SSF56235">
    <property type="entry name" value="N-terminal nucleophile aminohydrolases (Ntn hydrolases)"/>
    <property type="match status" value="1"/>
</dbReference>
<evidence type="ECO:0000313" key="2">
    <source>
        <dbReference type="EMBL" id="AXQ70084.1"/>
    </source>
</evidence>
<sequence length="146" mass="15359">MTTLAYKDGVLAADTRICDGTLMLGVFTKIRRIGPVLTAGCGNAQDVAKFNAWVSSGMEGEFSMGESECWLIAPGQPVLIYENDTFLRIDAPFYASGTGGEIARGAMAMGADAVTAVRQAILHDSATGPPIDVLYLDGRPGERLAA</sequence>
<reference evidence="3" key="3">
    <citation type="submission" date="2018-09" db="EMBL/GenBank/DDBJ databases">
        <title>Giant CbK-like Caulobacter bacteriophages have genetically divergent genomes.</title>
        <authorList>
            <person name="Wilson K."/>
            <person name="Ely B."/>
        </authorList>
    </citation>
    <scope>NUCLEOTIDE SEQUENCE [LARGE SCALE GENOMIC DNA]</scope>
</reference>
<reference evidence="2" key="2">
    <citation type="submission" date="2018-07" db="EMBL/GenBank/DDBJ databases">
        <authorList>
            <person name="Wilson K.M."/>
            <person name="Ely B."/>
        </authorList>
    </citation>
    <scope>NUCLEOTIDE SEQUENCE</scope>
</reference>
<dbReference type="Proteomes" id="UP000259683">
    <property type="component" value="Segment"/>
</dbReference>
<dbReference type="EMBL" id="MH588547">
    <property type="protein sequence ID" value="AXQ70084.1"/>
    <property type="molecule type" value="Genomic_DNA"/>
</dbReference>
<evidence type="ECO:0000313" key="1">
    <source>
        <dbReference type="EMBL" id="AXQ69584.1"/>
    </source>
</evidence>
<reference evidence="2" key="4">
    <citation type="submission" date="2021-07" db="EMBL/GenBank/DDBJ databases">
        <title>Giant CbK-like Caulobacter bacteriophages have genetically divergent genomes.</title>
        <authorList>
            <person name="Wilson K."/>
            <person name="Ely B."/>
        </authorList>
    </citation>
    <scope>NUCLEOTIDE SEQUENCE</scope>
</reference>
<gene>
    <name evidence="1" type="ORF">CcrSC_gp002</name>
    <name evidence="2" type="ORF">CcrSC_gp502</name>
</gene>